<sequence>MLWRAPLCYRYARFANYNNNNSSVIYCSYCWHRRRGMLAIQRAPASSSGGGCGGGGFAGRRSSTSSSTPTALNRQILRSWADTRQGGGGVVGGGGSAGYLRGRQQRLSSASGAGGSKPLLSVIRSALGWGERPTAPDSKTAAGGGAVGKEGQLAEPEAPAPGVNRFASAVSPDLLTESTDSATATAVEDVEEADMRHAEEVISSIDAEHRLIELAPEPTSAEMRLREQKLAHIAGLTVPGMTANFKDHWDARMLGKGMRANHLMLCYFTVINPGSLAICKWQGKMIAIRSGEAMNRALDRDQVAVHLLPIRQWTLGLSGPTVESELKRRPNFLAEIVPDPVDIDSPFMSHEQINLLCQAGLVMTGEVVRIVSSFNNKCFVGSLSMHRSGRAALFKPRDRRVPLMLVPVHPLFMGLEVKRQLQKNVDMGLAGEAYTVAVKMVDWPSHLLRPVAEVLPLNTDVATIEGATQAILVETGIEERPFPPAALEDVAKTFYITKQDRKDREDFTDRCVVSIDPATARDLDDALHVKSHGNGCYEVGVHIADVSHFVPSESALDREARRRSTSVYLVQRVIPMLPEALSNGYCSLHPGEEKLAFSVIFQIGLKGDVQSYRFAKSIIKSCCRLSYEEAEQMLNSDEFLPSEVSSPFSGRQVRTTLRQLHQLAKKFRKERLSKAALGFSVANKLQFTCPDGVNGVPQLMKEEDAEWSHQLVEEWMLKANVAAAETLVKEAPDVALLRRHPPPRDPRGLAETLVSLARVVVESAEDGAENSGNGSKAARSILQAAAGSPGNNNLAASSTEIMLKLNDFLAEQSDDPQFRSFAATLAIMQMSLAEYICTGYHPDRDSWRHFALKFPVYTHFTSPIRRYADLLVHRQLVGALSLSSPTTQQQQQQQQQQQRADQVEAQAMWCNRWRISAKRASERSSQLFYAAFLRATGPSEGFAFAKSVGRLGMEVMIPQLLFTTRLDYQRLQSQCPGLVVRRRQKACNLVFPPAGSCPHRLTLKLNFRSEVPVYLEASEDNLLQINLRIRRPECPKCAANQQDSQETAGSAPHSLSVVADSDESELEEISDTDEESGSASSNNDSGASASSHSEPDCASNSNAESTTAVAASAAAAASAAKAAAEAKRLAKRAESAARQAASAAKAAGAAAAAIHSRKVSRK</sequence>
<comment type="caution">
    <text evidence="4">The sequence shown here is derived from an EMBL/GenBank/DDBJ whole genome shotgun (WGS) entry which is preliminary data.</text>
</comment>
<dbReference type="PANTHER" id="PTHR23355">
    <property type="entry name" value="RIBONUCLEASE"/>
    <property type="match status" value="1"/>
</dbReference>
<comment type="similarity">
    <text evidence="1">Belongs to the RNR ribonuclease family.</text>
</comment>
<organism evidence="4 5">
    <name type="scientific">Macrostomum lignano</name>
    <dbReference type="NCBI Taxonomy" id="282301"/>
    <lineage>
        <taxon>Eukaryota</taxon>
        <taxon>Metazoa</taxon>
        <taxon>Spiralia</taxon>
        <taxon>Lophotrochozoa</taxon>
        <taxon>Platyhelminthes</taxon>
        <taxon>Rhabditophora</taxon>
        <taxon>Macrostomorpha</taxon>
        <taxon>Macrostomida</taxon>
        <taxon>Macrostomidae</taxon>
        <taxon>Macrostomum</taxon>
    </lineage>
</organism>
<dbReference type="InterPro" id="IPR022966">
    <property type="entry name" value="RNase_II/R_CS"/>
</dbReference>
<evidence type="ECO:0000313" key="4">
    <source>
        <dbReference type="EMBL" id="PAA84897.1"/>
    </source>
</evidence>
<feature type="compositionally biased region" description="Acidic residues" evidence="2">
    <location>
        <begin position="1060"/>
        <end position="1076"/>
    </location>
</feature>
<dbReference type="GO" id="GO:0000175">
    <property type="term" value="F:3'-5'-RNA exonuclease activity"/>
    <property type="evidence" value="ECO:0007669"/>
    <property type="project" value="TreeGrafter"/>
</dbReference>
<dbReference type="Proteomes" id="UP000215902">
    <property type="component" value="Unassembled WGS sequence"/>
</dbReference>
<dbReference type="PROSITE" id="PS01175">
    <property type="entry name" value="RIBONUCLEASE_II"/>
    <property type="match status" value="1"/>
</dbReference>
<evidence type="ECO:0000313" key="5">
    <source>
        <dbReference type="Proteomes" id="UP000215902"/>
    </source>
</evidence>
<dbReference type="SUPFAM" id="SSF50249">
    <property type="entry name" value="Nucleic acid-binding proteins"/>
    <property type="match status" value="2"/>
</dbReference>
<feature type="region of interest" description="Disordered" evidence="2">
    <location>
        <begin position="1038"/>
        <end position="1125"/>
    </location>
</feature>
<protein>
    <recommendedName>
        <fullName evidence="3">RNB domain-containing protein</fullName>
    </recommendedName>
</protein>
<feature type="region of interest" description="Disordered" evidence="2">
    <location>
        <begin position="51"/>
        <end position="71"/>
    </location>
</feature>
<dbReference type="PANTHER" id="PTHR23355:SF9">
    <property type="entry name" value="DIS3-LIKE EXONUCLEASE 2"/>
    <property type="match status" value="1"/>
</dbReference>
<dbReference type="InterPro" id="IPR050180">
    <property type="entry name" value="RNR_Ribonuclease"/>
</dbReference>
<dbReference type="GO" id="GO:0003723">
    <property type="term" value="F:RNA binding"/>
    <property type="evidence" value="ECO:0007669"/>
    <property type="project" value="InterPro"/>
</dbReference>
<name>A0A267GHK7_9PLAT</name>
<evidence type="ECO:0000256" key="2">
    <source>
        <dbReference type="SAM" id="MobiDB-lite"/>
    </source>
</evidence>
<dbReference type="Pfam" id="PF00773">
    <property type="entry name" value="RNB"/>
    <property type="match status" value="1"/>
</dbReference>
<accession>A0A267GHK7</accession>
<feature type="compositionally biased region" description="Low complexity" evidence="2">
    <location>
        <begin position="59"/>
        <end position="68"/>
    </location>
</feature>
<dbReference type="EMBL" id="NIVC01000356">
    <property type="protein sequence ID" value="PAA84897.1"/>
    <property type="molecule type" value="Genomic_DNA"/>
</dbReference>
<feature type="domain" description="RNB" evidence="3">
    <location>
        <begin position="504"/>
        <end position="882"/>
    </location>
</feature>
<dbReference type="OrthoDB" id="372421at2759"/>
<dbReference type="InterPro" id="IPR041505">
    <property type="entry name" value="Dis3_CSD2"/>
</dbReference>
<feature type="compositionally biased region" description="Polar residues" evidence="2">
    <location>
        <begin position="1039"/>
        <end position="1048"/>
    </location>
</feature>
<dbReference type="STRING" id="282301.A0A267GHK7"/>
<dbReference type="Pfam" id="PF17849">
    <property type="entry name" value="OB_Dis3"/>
    <property type="match status" value="1"/>
</dbReference>
<feature type="compositionally biased region" description="Low complexity" evidence="2">
    <location>
        <begin position="1098"/>
        <end position="1123"/>
    </location>
</feature>
<feature type="region of interest" description="Disordered" evidence="2">
    <location>
        <begin position="130"/>
        <end position="165"/>
    </location>
</feature>
<evidence type="ECO:0000259" key="3">
    <source>
        <dbReference type="SMART" id="SM00955"/>
    </source>
</evidence>
<dbReference type="GO" id="GO:0006402">
    <property type="term" value="P:mRNA catabolic process"/>
    <property type="evidence" value="ECO:0007669"/>
    <property type="project" value="TreeGrafter"/>
</dbReference>
<gene>
    <name evidence="4" type="ORF">BOX15_Mlig000283g1</name>
</gene>
<proteinExistence type="inferred from homology"/>
<keyword evidence="5" id="KW-1185">Reference proteome</keyword>
<dbReference type="InterPro" id="IPR012340">
    <property type="entry name" value="NA-bd_OB-fold"/>
</dbReference>
<reference evidence="4 5" key="1">
    <citation type="submission" date="2017-06" db="EMBL/GenBank/DDBJ databases">
        <title>A platform for efficient transgenesis in Macrostomum lignano, a flatworm model organism for stem cell research.</title>
        <authorList>
            <person name="Berezikov E."/>
        </authorList>
    </citation>
    <scope>NUCLEOTIDE SEQUENCE [LARGE SCALE GENOMIC DNA]</scope>
    <source>
        <strain evidence="4">DV1</strain>
        <tissue evidence="4">Whole organism</tissue>
    </source>
</reference>
<dbReference type="InterPro" id="IPR001900">
    <property type="entry name" value="RNase_II/R"/>
</dbReference>
<evidence type="ECO:0000256" key="1">
    <source>
        <dbReference type="RuleBase" id="RU003901"/>
    </source>
</evidence>
<dbReference type="GO" id="GO:0000932">
    <property type="term" value="C:P-body"/>
    <property type="evidence" value="ECO:0007669"/>
    <property type="project" value="TreeGrafter"/>
</dbReference>
<dbReference type="AlphaFoldDB" id="A0A267GHK7"/>
<dbReference type="Gene3D" id="2.40.50.690">
    <property type="match status" value="1"/>
</dbReference>
<dbReference type="SMART" id="SM00955">
    <property type="entry name" value="RNB"/>
    <property type="match status" value="1"/>
</dbReference>
<feature type="compositionally biased region" description="Low complexity" evidence="2">
    <location>
        <begin position="1077"/>
        <end position="1091"/>
    </location>
</feature>